<feature type="transmembrane region" description="Helical" evidence="1">
    <location>
        <begin position="15"/>
        <end position="34"/>
    </location>
</feature>
<dbReference type="Proteomes" id="UP001595722">
    <property type="component" value="Unassembled WGS sequence"/>
</dbReference>
<name>A0ABV7VN68_9GAMM</name>
<keyword evidence="3" id="KW-1185">Reference proteome</keyword>
<accession>A0ABV7VN68</accession>
<protein>
    <recommendedName>
        <fullName evidence="4">MSHA biogenesis protein MshP</fullName>
    </recommendedName>
</protein>
<dbReference type="RefSeq" id="WP_376864250.1">
    <property type="nucleotide sequence ID" value="NZ_JBHRYB010000001.1"/>
</dbReference>
<dbReference type="EMBL" id="JBHRYB010000001">
    <property type="protein sequence ID" value="MFC3678700.1"/>
    <property type="molecule type" value="Genomic_DNA"/>
</dbReference>
<keyword evidence="1" id="KW-0472">Membrane</keyword>
<evidence type="ECO:0000313" key="3">
    <source>
        <dbReference type="Proteomes" id="UP001595722"/>
    </source>
</evidence>
<keyword evidence="1" id="KW-1133">Transmembrane helix</keyword>
<reference evidence="3" key="1">
    <citation type="journal article" date="2019" name="Int. J. Syst. Evol. Microbiol.">
        <title>The Global Catalogue of Microorganisms (GCM) 10K type strain sequencing project: providing services to taxonomists for standard genome sequencing and annotation.</title>
        <authorList>
            <consortium name="The Broad Institute Genomics Platform"/>
            <consortium name="The Broad Institute Genome Sequencing Center for Infectious Disease"/>
            <person name="Wu L."/>
            <person name="Ma J."/>
        </authorList>
    </citation>
    <scope>NUCLEOTIDE SEQUENCE [LARGE SCALE GENOMIC DNA]</scope>
    <source>
        <strain evidence="3">KCTC 42424</strain>
    </source>
</reference>
<proteinExistence type="predicted"/>
<sequence length="133" mass="14304">MYLKQNPAGQRSRGFSLPVAVFIVVILSLVALAVNRLSETGARSYVKTLLSTRAFYAAESGLQLTLPEVLNTVSCSCAGVADIQFTVAGLSGCQAEINCDDSLLVAGERYCQIESRGRCQGDEAQRTLEVRVK</sequence>
<keyword evidence="1" id="KW-0812">Transmembrane</keyword>
<evidence type="ECO:0000256" key="1">
    <source>
        <dbReference type="SAM" id="Phobius"/>
    </source>
</evidence>
<comment type="caution">
    <text evidence="2">The sequence shown here is derived from an EMBL/GenBank/DDBJ whole genome shotgun (WGS) entry which is preliminary data.</text>
</comment>
<organism evidence="2 3">
    <name type="scientific">Bacterioplanoides pacificum</name>
    <dbReference type="NCBI Taxonomy" id="1171596"/>
    <lineage>
        <taxon>Bacteria</taxon>
        <taxon>Pseudomonadati</taxon>
        <taxon>Pseudomonadota</taxon>
        <taxon>Gammaproteobacteria</taxon>
        <taxon>Oceanospirillales</taxon>
        <taxon>Oceanospirillaceae</taxon>
        <taxon>Bacterioplanoides</taxon>
    </lineage>
</organism>
<gene>
    <name evidence="2" type="ORF">ACFOMG_01075</name>
</gene>
<evidence type="ECO:0008006" key="4">
    <source>
        <dbReference type="Google" id="ProtNLM"/>
    </source>
</evidence>
<evidence type="ECO:0000313" key="2">
    <source>
        <dbReference type="EMBL" id="MFC3678700.1"/>
    </source>
</evidence>